<name>A0A4Y8D7U9_9HELO</name>
<dbReference type="EMBL" id="PHWZ01000081">
    <property type="protein sequence ID" value="TEY73216.1"/>
    <property type="molecule type" value="Genomic_DNA"/>
</dbReference>
<comment type="caution">
    <text evidence="1">The sequence shown here is derived from an EMBL/GenBank/DDBJ whole genome shotgun (WGS) entry which is preliminary data.</text>
</comment>
<proteinExistence type="predicted"/>
<accession>A0A4Y8D7U9</accession>
<dbReference type="Proteomes" id="UP000297299">
    <property type="component" value="Unassembled WGS sequence"/>
</dbReference>
<evidence type="ECO:0000313" key="2">
    <source>
        <dbReference type="Proteomes" id="UP000297299"/>
    </source>
</evidence>
<dbReference type="OrthoDB" id="10527589at2759"/>
<organism evidence="1 2">
    <name type="scientific">Botryotinia calthae</name>
    <dbReference type="NCBI Taxonomy" id="38488"/>
    <lineage>
        <taxon>Eukaryota</taxon>
        <taxon>Fungi</taxon>
        <taxon>Dikarya</taxon>
        <taxon>Ascomycota</taxon>
        <taxon>Pezizomycotina</taxon>
        <taxon>Leotiomycetes</taxon>
        <taxon>Helotiales</taxon>
        <taxon>Sclerotiniaceae</taxon>
        <taxon>Botryotinia</taxon>
    </lineage>
</organism>
<keyword evidence="2" id="KW-1185">Reference proteome</keyword>
<protein>
    <submittedName>
        <fullName evidence="1">Uncharacterized protein</fullName>
    </submittedName>
</protein>
<gene>
    <name evidence="1" type="ORF">BOTCAL_0081g00060</name>
</gene>
<evidence type="ECO:0000313" key="1">
    <source>
        <dbReference type="EMBL" id="TEY73216.1"/>
    </source>
</evidence>
<sequence length="76" mass="8859">MRRRRALQPMNAYLLRQKGRESLVDLDTAQQRPLTIEHDDGKVVPPGYPSMGCAKRRRQANSKDPIIQCLNLYYYP</sequence>
<reference evidence="1 2" key="1">
    <citation type="submission" date="2017-11" db="EMBL/GenBank/DDBJ databases">
        <title>Comparative genomics of Botrytis spp.</title>
        <authorList>
            <person name="Valero-Jimenez C.A."/>
            <person name="Tapia P."/>
            <person name="Veloso J."/>
            <person name="Silva-Moreno E."/>
            <person name="Staats M."/>
            <person name="Valdes J.H."/>
            <person name="Van Kan J.A.L."/>
        </authorList>
    </citation>
    <scope>NUCLEOTIDE SEQUENCE [LARGE SCALE GENOMIC DNA]</scope>
    <source>
        <strain evidence="1 2">MUCL2830</strain>
    </source>
</reference>
<dbReference type="AlphaFoldDB" id="A0A4Y8D7U9"/>